<evidence type="ECO:0000259" key="2">
    <source>
        <dbReference type="PROSITE" id="PS50943"/>
    </source>
</evidence>
<dbReference type="PANTHER" id="PTHR46558">
    <property type="entry name" value="TRACRIPTIONAL REGULATORY PROTEIN-RELATED-RELATED"/>
    <property type="match status" value="1"/>
</dbReference>
<evidence type="ECO:0000256" key="1">
    <source>
        <dbReference type="ARBA" id="ARBA00023125"/>
    </source>
</evidence>
<reference evidence="3 4" key="1">
    <citation type="submission" date="2019-09" db="EMBL/GenBank/DDBJ databases">
        <title>NBRP : Genome information of microbial organism related human and environment.</title>
        <authorList>
            <person name="Hattori M."/>
            <person name="Oshima K."/>
            <person name="Inaba H."/>
            <person name="Suda W."/>
            <person name="Sakamoto M."/>
            <person name="Iino T."/>
            <person name="Kitahara M."/>
            <person name="Oshida Y."/>
            <person name="Iida T."/>
            <person name="Kudo T."/>
            <person name="Itoh T."/>
            <person name="Ohkuma M."/>
        </authorList>
    </citation>
    <scope>NUCLEOTIDE SEQUENCE [LARGE SCALE GENOMIC DNA]</scope>
    <source>
        <strain evidence="3 4">Q-1</strain>
    </source>
</reference>
<dbReference type="PANTHER" id="PTHR46558:SF4">
    <property type="entry name" value="DNA-BIDING PHAGE PROTEIN"/>
    <property type="match status" value="1"/>
</dbReference>
<dbReference type="InterPro" id="IPR001387">
    <property type="entry name" value="Cro/C1-type_HTH"/>
</dbReference>
<dbReference type="Proteomes" id="UP000324996">
    <property type="component" value="Unassembled WGS sequence"/>
</dbReference>
<name>A0A5A7N6P0_9PROT</name>
<dbReference type="Pfam" id="PF01381">
    <property type="entry name" value="HTH_3"/>
    <property type="match status" value="1"/>
</dbReference>
<gene>
    <name evidence="3" type="ORF">JCM17846_16850</name>
</gene>
<organism evidence="3 4">
    <name type="scientific">Iodidimonas nitroreducens</name>
    <dbReference type="NCBI Taxonomy" id="1236968"/>
    <lineage>
        <taxon>Bacteria</taxon>
        <taxon>Pseudomonadati</taxon>
        <taxon>Pseudomonadota</taxon>
        <taxon>Alphaproteobacteria</taxon>
        <taxon>Iodidimonadales</taxon>
        <taxon>Iodidimonadaceae</taxon>
        <taxon>Iodidimonas</taxon>
    </lineage>
</organism>
<accession>A0A5A7N6P0</accession>
<sequence length="141" mass="15777">MIMRHANTNDDPSDKNNLTSLANRVDHQVGLCIKTKRQQRGVTQQELAQALGISYQQVQKYENGTNRITAGRLYILARALGLEVAEFFSSIDQSTSHQALPITSEDVVLTAKEINALRDPRVRNSIRSLVRILSTEPHGPR</sequence>
<keyword evidence="4" id="KW-1185">Reference proteome</keyword>
<dbReference type="SMART" id="SM00530">
    <property type="entry name" value="HTH_XRE"/>
    <property type="match status" value="1"/>
</dbReference>
<comment type="caution">
    <text evidence="3">The sequence shown here is derived from an EMBL/GenBank/DDBJ whole genome shotgun (WGS) entry which is preliminary data.</text>
</comment>
<feature type="domain" description="HTH cro/C1-type" evidence="2">
    <location>
        <begin position="33"/>
        <end position="87"/>
    </location>
</feature>
<proteinExistence type="predicted"/>
<dbReference type="EMBL" id="BKCN01000007">
    <property type="protein sequence ID" value="GER04003.1"/>
    <property type="molecule type" value="Genomic_DNA"/>
</dbReference>
<dbReference type="InterPro" id="IPR010982">
    <property type="entry name" value="Lambda_DNA-bd_dom_sf"/>
</dbReference>
<dbReference type="AlphaFoldDB" id="A0A5A7N6P0"/>
<dbReference type="PROSITE" id="PS50943">
    <property type="entry name" value="HTH_CROC1"/>
    <property type="match status" value="1"/>
</dbReference>
<dbReference type="CDD" id="cd00093">
    <property type="entry name" value="HTH_XRE"/>
    <property type="match status" value="1"/>
</dbReference>
<keyword evidence="1" id="KW-0238">DNA-binding</keyword>
<dbReference type="Gene3D" id="1.10.260.40">
    <property type="entry name" value="lambda repressor-like DNA-binding domains"/>
    <property type="match status" value="1"/>
</dbReference>
<dbReference type="GO" id="GO:0003677">
    <property type="term" value="F:DNA binding"/>
    <property type="evidence" value="ECO:0007669"/>
    <property type="project" value="UniProtKB-KW"/>
</dbReference>
<protein>
    <submittedName>
        <fullName evidence="3">Transcriptional regulator</fullName>
    </submittedName>
</protein>
<dbReference type="SUPFAM" id="SSF47413">
    <property type="entry name" value="lambda repressor-like DNA-binding domains"/>
    <property type="match status" value="1"/>
</dbReference>
<evidence type="ECO:0000313" key="3">
    <source>
        <dbReference type="EMBL" id="GER04003.1"/>
    </source>
</evidence>
<evidence type="ECO:0000313" key="4">
    <source>
        <dbReference type="Proteomes" id="UP000324996"/>
    </source>
</evidence>